<feature type="region of interest" description="Disordered" evidence="3">
    <location>
        <begin position="423"/>
        <end position="470"/>
    </location>
</feature>
<dbReference type="SUPFAM" id="SSF52075">
    <property type="entry name" value="Outer arm dynein light chain 1"/>
    <property type="match status" value="1"/>
</dbReference>
<protein>
    <submittedName>
        <fullName evidence="5">Leucine-rich repeat-containing protein 43-like</fullName>
    </submittedName>
</protein>
<dbReference type="Proteomes" id="UP000504630">
    <property type="component" value="Chromosome 9"/>
</dbReference>
<reference evidence="5" key="1">
    <citation type="submission" date="2025-08" db="UniProtKB">
        <authorList>
            <consortium name="RefSeq"/>
        </authorList>
    </citation>
    <scope>IDENTIFICATION</scope>
</reference>
<keyword evidence="4" id="KW-1185">Reference proteome</keyword>
<dbReference type="GeneID" id="115012959"/>
<dbReference type="InParanoid" id="A0A6J2QBD0"/>
<dbReference type="PROSITE" id="PS51450">
    <property type="entry name" value="LRR"/>
    <property type="match status" value="1"/>
</dbReference>
<dbReference type="AlphaFoldDB" id="A0A6J2QBD0"/>
<proteinExistence type="predicted"/>
<evidence type="ECO:0000256" key="1">
    <source>
        <dbReference type="ARBA" id="ARBA00022614"/>
    </source>
</evidence>
<dbReference type="PANTHER" id="PTHR15454:SF19">
    <property type="entry name" value="LEUCINE-RICH REPEAT-CONTAINING PROTEIN 51"/>
    <property type="match status" value="1"/>
</dbReference>
<feature type="compositionally biased region" description="Basic and acidic residues" evidence="3">
    <location>
        <begin position="446"/>
        <end position="461"/>
    </location>
</feature>
<evidence type="ECO:0000256" key="3">
    <source>
        <dbReference type="SAM" id="MobiDB-lite"/>
    </source>
</evidence>
<dbReference type="Gene3D" id="3.80.10.10">
    <property type="entry name" value="Ribonuclease Inhibitor"/>
    <property type="match status" value="2"/>
</dbReference>
<gene>
    <name evidence="5" type="primary">LOC115012959</name>
</gene>
<keyword evidence="1" id="KW-0433">Leucine-rich repeat</keyword>
<feature type="region of interest" description="Disordered" evidence="3">
    <location>
        <begin position="511"/>
        <end position="578"/>
    </location>
</feature>
<feature type="compositionally biased region" description="Basic and acidic residues" evidence="3">
    <location>
        <begin position="519"/>
        <end position="537"/>
    </location>
</feature>
<dbReference type="InterPro" id="IPR001611">
    <property type="entry name" value="Leu-rich_rpt"/>
</dbReference>
<dbReference type="PANTHER" id="PTHR15454">
    <property type="entry name" value="NISCHARIN RELATED"/>
    <property type="match status" value="1"/>
</dbReference>
<dbReference type="InterPro" id="IPR032675">
    <property type="entry name" value="LRR_dom_sf"/>
</dbReference>
<organism evidence="4 5">
    <name type="scientific">Cottoperca gobio</name>
    <name type="common">Frogmouth</name>
    <name type="synonym">Aphritis gobio</name>
    <dbReference type="NCBI Taxonomy" id="56716"/>
    <lineage>
        <taxon>Eukaryota</taxon>
        <taxon>Metazoa</taxon>
        <taxon>Chordata</taxon>
        <taxon>Craniata</taxon>
        <taxon>Vertebrata</taxon>
        <taxon>Euteleostomi</taxon>
        <taxon>Actinopterygii</taxon>
        <taxon>Neopterygii</taxon>
        <taxon>Teleostei</taxon>
        <taxon>Neoteleostei</taxon>
        <taxon>Acanthomorphata</taxon>
        <taxon>Eupercaria</taxon>
        <taxon>Perciformes</taxon>
        <taxon>Notothenioidei</taxon>
        <taxon>Bovichtidae</taxon>
        <taxon>Cottoperca</taxon>
    </lineage>
</organism>
<evidence type="ECO:0000313" key="4">
    <source>
        <dbReference type="Proteomes" id="UP000504630"/>
    </source>
</evidence>
<keyword evidence="2" id="KW-0677">Repeat</keyword>
<sequence>MSSNKLSAVLQKQIHSLCLDDFPCGFGTWRKSKGSTEGTETEETDSLLDLLSCPHSPWRHDEAWSPQAPALRQLAVLRHERLRPNFIYNFFTTLRIVDKGVSVIDDGLLKFSKLEELVLSANNISEIPAENLPSTLKILELRANRLSALNSPTNGPPLRLQYLGLGSNRLGSDDDICYLTGRHWPQLVCLDLSDCEFQDQRALLSALSTLPCLRTLVLEGNPFTLASSYPGFTVDSLPQLSCLDASWISPEERHCFRGMAKKSDLIVDRASARVSVGRMRGIPAALMSVEENAPDFPVVTYSYFITYEFLSHQTVNLIFDSESKFDAALVTEDCASAADLQSNKSCEKESSKPDTQALMVDNEETCHDIAQVSRHSTSKLTWSDCMDFSDTQTHVVSDLGGLKRFFNQGLYLTIEEEKVLSWPAASEDAPVGKASRTVKEKKCRKGKESPIKSGSTKDKSKDKKKKPVPELVQDASIRSILGSVHVPLQSLFKRDQKVDVLCDLGALHTESEGEATQTLEKDLGKKIKEDKKKDKESKRRAHSGTKQKNTAALKGKGKGRKECEMDVGSKDNSVSVHQERATVELIVELEKWQSASEAHQPLLPHQHS</sequence>
<accession>A0A6J2QBD0</accession>
<name>A0A6J2QBD0_COTGO</name>
<dbReference type="RefSeq" id="XP_029294705.1">
    <property type="nucleotide sequence ID" value="XM_029438845.1"/>
</dbReference>
<evidence type="ECO:0000313" key="5">
    <source>
        <dbReference type="RefSeq" id="XP_029294705.1"/>
    </source>
</evidence>
<feature type="compositionally biased region" description="Basic and acidic residues" evidence="3">
    <location>
        <begin position="560"/>
        <end position="569"/>
    </location>
</feature>
<evidence type="ECO:0000256" key="2">
    <source>
        <dbReference type="ARBA" id="ARBA00022737"/>
    </source>
</evidence>
<dbReference type="GO" id="GO:0005737">
    <property type="term" value="C:cytoplasm"/>
    <property type="evidence" value="ECO:0007669"/>
    <property type="project" value="TreeGrafter"/>
</dbReference>
<dbReference type="KEGG" id="cgob:115012959"/>
<dbReference type="OrthoDB" id="433501at2759"/>